<comment type="caution">
    <text evidence="1">The sequence shown here is derived from an EMBL/GenBank/DDBJ whole genome shotgun (WGS) entry which is preliminary data.</text>
</comment>
<evidence type="ECO:0000313" key="2">
    <source>
        <dbReference type="Proteomes" id="UP000191980"/>
    </source>
</evidence>
<accession>A0A1V8M593</accession>
<dbReference type="Proteomes" id="UP000191980">
    <property type="component" value="Unassembled WGS sequence"/>
</dbReference>
<sequence length="105" mass="11598">MVHLDERANTLDGKLEIVCGQNEGSQHLLSISGVVLLSATIISHGGRSVVRVAHLYTDKRNLWISEFDQRRGKNISAVDVVVTNKNTLIAWALLTNKQCYEAAII</sequence>
<evidence type="ECO:0000313" key="1">
    <source>
        <dbReference type="EMBL" id="OQK16573.1"/>
    </source>
</evidence>
<dbReference type="STRING" id="1420851.AU255_01315"/>
<proteinExistence type="predicted"/>
<name>A0A1V8M593_9GAMM</name>
<evidence type="ECO:0008006" key="3">
    <source>
        <dbReference type="Google" id="ProtNLM"/>
    </source>
</evidence>
<keyword evidence="2" id="KW-1185">Reference proteome</keyword>
<protein>
    <recommendedName>
        <fullName evidence="3">Transposase</fullName>
    </recommendedName>
</protein>
<dbReference type="AlphaFoldDB" id="A0A1V8M593"/>
<dbReference type="EMBL" id="LPUF01000001">
    <property type="protein sequence ID" value="OQK16573.1"/>
    <property type="molecule type" value="Genomic_DNA"/>
</dbReference>
<reference evidence="1 2" key="1">
    <citation type="submission" date="2015-12" db="EMBL/GenBank/DDBJ databases">
        <authorList>
            <person name="Shamseldin A."/>
            <person name="Moawad H."/>
            <person name="Abd El-Rahim W.M."/>
            <person name="Sadowsky M.J."/>
        </authorList>
    </citation>
    <scope>NUCLEOTIDE SEQUENCE [LARGE SCALE GENOMIC DNA]</scope>
    <source>
        <strain evidence="1 2">WF1</strain>
    </source>
</reference>
<organism evidence="1 2">
    <name type="scientific">Methyloprofundus sedimenti</name>
    <dbReference type="NCBI Taxonomy" id="1420851"/>
    <lineage>
        <taxon>Bacteria</taxon>
        <taxon>Pseudomonadati</taxon>
        <taxon>Pseudomonadota</taxon>
        <taxon>Gammaproteobacteria</taxon>
        <taxon>Methylococcales</taxon>
        <taxon>Methylococcaceae</taxon>
        <taxon>Methyloprofundus</taxon>
    </lineage>
</organism>
<gene>
    <name evidence="1" type="ORF">AU255_01315</name>
</gene>
<dbReference type="RefSeq" id="WP_080521201.1">
    <property type="nucleotide sequence ID" value="NZ_LPUF01000001.1"/>
</dbReference>
<dbReference type="OrthoDB" id="5289737at2"/>